<sequence>MPAMTDTGVGYDRSWHAVRTEIILCHAAQIQAKNCVFRLLNILLSDDFAPRFAEVGNTSSRQQLDVRDVNGSSSFWRDVVVENNTNRWDYNGLLRDYNGLLSVNARFAAIDLSTIVIHDMATMYDMWKTVTGKT</sequence>
<dbReference type="Proteomes" id="UP000198211">
    <property type="component" value="Unassembled WGS sequence"/>
</dbReference>
<name>A0A225WHB0_9STRA</name>
<organism evidence="1 2">
    <name type="scientific">Phytophthora megakarya</name>
    <dbReference type="NCBI Taxonomy" id="4795"/>
    <lineage>
        <taxon>Eukaryota</taxon>
        <taxon>Sar</taxon>
        <taxon>Stramenopiles</taxon>
        <taxon>Oomycota</taxon>
        <taxon>Peronosporomycetes</taxon>
        <taxon>Peronosporales</taxon>
        <taxon>Peronosporaceae</taxon>
        <taxon>Phytophthora</taxon>
    </lineage>
</organism>
<gene>
    <name evidence="1" type="ORF">PHMEG_0009553</name>
</gene>
<evidence type="ECO:0000313" key="2">
    <source>
        <dbReference type="Proteomes" id="UP000198211"/>
    </source>
</evidence>
<evidence type="ECO:0000313" key="1">
    <source>
        <dbReference type="EMBL" id="OWZ16628.1"/>
    </source>
</evidence>
<accession>A0A225WHB0</accession>
<dbReference type="EMBL" id="NBNE01000899">
    <property type="protein sequence ID" value="OWZ16628.1"/>
    <property type="molecule type" value="Genomic_DNA"/>
</dbReference>
<keyword evidence="2" id="KW-1185">Reference proteome</keyword>
<proteinExistence type="predicted"/>
<protein>
    <submittedName>
        <fullName evidence="1">Uncharacterized protein</fullName>
    </submittedName>
</protein>
<comment type="caution">
    <text evidence="1">The sequence shown here is derived from an EMBL/GenBank/DDBJ whole genome shotgun (WGS) entry which is preliminary data.</text>
</comment>
<dbReference type="AlphaFoldDB" id="A0A225WHB0"/>
<reference evidence="2" key="1">
    <citation type="submission" date="2017-03" db="EMBL/GenBank/DDBJ databases">
        <title>Phytopthora megakarya and P. palmivora, two closely related causual agents of cacao black pod achieved similar genome size and gene model numbers by different mechanisms.</title>
        <authorList>
            <person name="Ali S."/>
            <person name="Shao J."/>
            <person name="Larry D.J."/>
            <person name="Kronmiller B."/>
            <person name="Shen D."/>
            <person name="Strem M.D."/>
            <person name="Melnick R.L."/>
            <person name="Guiltinan M.J."/>
            <person name="Tyler B.M."/>
            <person name="Meinhardt L.W."/>
            <person name="Bailey B.A."/>
        </authorList>
    </citation>
    <scope>NUCLEOTIDE SEQUENCE [LARGE SCALE GENOMIC DNA]</scope>
    <source>
        <strain evidence="2">zdho120</strain>
    </source>
</reference>